<reference evidence="2 3" key="1">
    <citation type="submission" date="2024-02" db="EMBL/GenBank/DDBJ databases">
        <title>Chromosome-scale genome assembly of the rough periwinkle Littorina saxatilis.</title>
        <authorList>
            <person name="De Jode A."/>
            <person name="Faria R."/>
            <person name="Formenti G."/>
            <person name="Sims Y."/>
            <person name="Smith T.P."/>
            <person name="Tracey A."/>
            <person name="Wood J.M.D."/>
            <person name="Zagrodzka Z.B."/>
            <person name="Johannesson K."/>
            <person name="Butlin R.K."/>
            <person name="Leder E.H."/>
        </authorList>
    </citation>
    <scope>NUCLEOTIDE SEQUENCE [LARGE SCALE GENOMIC DNA]</scope>
    <source>
        <strain evidence="2">Snail1</strain>
        <tissue evidence="2">Muscle</tissue>
    </source>
</reference>
<sequence>MIKFLTFLTVASCLLMMTSSGTRAASLGREGEPAGLVSTEDPIVSKEDLKRTRRVLCNFETNPCQCELSTADC</sequence>
<keyword evidence="1" id="KW-0732">Signal</keyword>
<evidence type="ECO:0000256" key="1">
    <source>
        <dbReference type="SAM" id="SignalP"/>
    </source>
</evidence>
<evidence type="ECO:0000313" key="3">
    <source>
        <dbReference type="Proteomes" id="UP001374579"/>
    </source>
</evidence>
<feature type="chain" id="PRO_5042902745" evidence="1">
    <location>
        <begin position="25"/>
        <end position="73"/>
    </location>
</feature>
<protein>
    <submittedName>
        <fullName evidence="2">Uncharacterized protein</fullName>
    </submittedName>
</protein>
<dbReference type="EMBL" id="JBAMIC010000014">
    <property type="protein sequence ID" value="KAK7096177.1"/>
    <property type="molecule type" value="Genomic_DNA"/>
</dbReference>
<gene>
    <name evidence="2" type="ORF">V1264_005505</name>
</gene>
<keyword evidence="3" id="KW-1185">Reference proteome</keyword>
<dbReference type="Proteomes" id="UP001374579">
    <property type="component" value="Unassembled WGS sequence"/>
</dbReference>
<comment type="caution">
    <text evidence="2">The sequence shown here is derived from an EMBL/GenBank/DDBJ whole genome shotgun (WGS) entry which is preliminary data.</text>
</comment>
<proteinExistence type="predicted"/>
<evidence type="ECO:0000313" key="2">
    <source>
        <dbReference type="EMBL" id="KAK7096177.1"/>
    </source>
</evidence>
<dbReference type="AlphaFoldDB" id="A0AAN9AZU3"/>
<name>A0AAN9AZU3_9CAEN</name>
<organism evidence="2 3">
    <name type="scientific">Littorina saxatilis</name>
    <dbReference type="NCBI Taxonomy" id="31220"/>
    <lineage>
        <taxon>Eukaryota</taxon>
        <taxon>Metazoa</taxon>
        <taxon>Spiralia</taxon>
        <taxon>Lophotrochozoa</taxon>
        <taxon>Mollusca</taxon>
        <taxon>Gastropoda</taxon>
        <taxon>Caenogastropoda</taxon>
        <taxon>Littorinimorpha</taxon>
        <taxon>Littorinoidea</taxon>
        <taxon>Littorinidae</taxon>
        <taxon>Littorina</taxon>
    </lineage>
</organism>
<feature type="signal peptide" evidence="1">
    <location>
        <begin position="1"/>
        <end position="24"/>
    </location>
</feature>
<accession>A0AAN9AZU3</accession>